<dbReference type="PANTHER" id="PTHR43638:SF3">
    <property type="entry name" value="ALDEHYDE REDUCTASE"/>
    <property type="match status" value="1"/>
</dbReference>
<dbReference type="InterPro" id="IPR036812">
    <property type="entry name" value="NAD(P)_OxRdtase_dom_sf"/>
</dbReference>
<name>A0A6J5IZI1_9BURK</name>
<dbReference type="Gene3D" id="3.20.20.100">
    <property type="entry name" value="NADP-dependent oxidoreductase domain"/>
    <property type="match status" value="1"/>
</dbReference>
<dbReference type="RefSeq" id="WP_175237501.1">
    <property type="nucleotide sequence ID" value="NZ_CABWIK020000005.1"/>
</dbReference>
<dbReference type="InterPro" id="IPR020471">
    <property type="entry name" value="AKR"/>
</dbReference>
<dbReference type="PANTHER" id="PTHR43638">
    <property type="entry name" value="OXIDOREDUCTASE, ALDO/KETO REDUCTASE FAMILY PROTEIN"/>
    <property type="match status" value="1"/>
</dbReference>
<feature type="domain" description="NADP-dependent oxidoreductase" evidence="1">
    <location>
        <begin position="18"/>
        <end position="267"/>
    </location>
</feature>
<evidence type="ECO:0000313" key="2">
    <source>
        <dbReference type="EMBL" id="CAB3964642.1"/>
    </source>
</evidence>
<dbReference type="Proteomes" id="UP000494322">
    <property type="component" value="Unassembled WGS sequence"/>
</dbReference>
<dbReference type="InterPro" id="IPR023210">
    <property type="entry name" value="NADP_OxRdtase_dom"/>
</dbReference>
<accession>A0A6J5IZI1</accession>
<organism evidence="2 3">
    <name type="scientific">Burkholderia cenocepacia</name>
    <dbReference type="NCBI Taxonomy" id="95486"/>
    <lineage>
        <taxon>Bacteria</taxon>
        <taxon>Pseudomonadati</taxon>
        <taxon>Pseudomonadota</taxon>
        <taxon>Betaproteobacteria</taxon>
        <taxon>Burkholderiales</taxon>
        <taxon>Burkholderiaceae</taxon>
        <taxon>Burkholderia</taxon>
        <taxon>Burkholderia cepacia complex</taxon>
    </lineage>
</organism>
<dbReference type="GO" id="GO:0016491">
    <property type="term" value="F:oxidoreductase activity"/>
    <property type="evidence" value="ECO:0007669"/>
    <property type="project" value="InterPro"/>
</dbReference>
<gene>
    <name evidence="2" type="ORF">BCO9919_01511</name>
</gene>
<dbReference type="AlphaFoldDB" id="A0A6J5IZI1"/>
<proteinExistence type="predicted"/>
<dbReference type="EMBL" id="CABWIK020000005">
    <property type="protein sequence ID" value="CAB3964642.1"/>
    <property type="molecule type" value="Genomic_DNA"/>
</dbReference>
<dbReference type="SUPFAM" id="SSF51430">
    <property type="entry name" value="NAD(P)-linked oxidoreductase"/>
    <property type="match status" value="1"/>
</dbReference>
<dbReference type="CDD" id="cd19138">
    <property type="entry name" value="AKR_YeaE"/>
    <property type="match status" value="1"/>
</dbReference>
<evidence type="ECO:0000313" key="3">
    <source>
        <dbReference type="Proteomes" id="UP000494322"/>
    </source>
</evidence>
<dbReference type="PRINTS" id="PR00069">
    <property type="entry name" value="ALDKETRDTASE"/>
</dbReference>
<reference evidence="2 3" key="1">
    <citation type="submission" date="2020-04" db="EMBL/GenBank/DDBJ databases">
        <authorList>
            <person name="Depoorter E."/>
        </authorList>
    </citation>
    <scope>NUCLEOTIDE SEQUENCE [LARGE SCALE GENOMIC DNA]</scope>
    <source>
        <strain evidence="2 3">BCC0132</strain>
    </source>
</reference>
<dbReference type="Pfam" id="PF00248">
    <property type="entry name" value="Aldo_ket_red"/>
    <property type="match status" value="1"/>
</dbReference>
<evidence type="ECO:0000259" key="1">
    <source>
        <dbReference type="Pfam" id="PF00248"/>
    </source>
</evidence>
<protein>
    <submittedName>
        <fullName evidence="2">Putative aldo/keto reductase family oxidoreductase</fullName>
    </submittedName>
</protein>
<sequence length="281" mass="31107">MTDTIATVVLPDGETIPKLGLGTWEMGERPGRRAEEIAALREGVALGMTLVDTAEMYGDGATEELVGEALAGLRDDVFLVSKVYPHHASRRGVVAACDASLKRLRTDRLDLYLLHWRGSVPLEETVEGFEALRRAGKIRHWGVSNFDTADMAELVDEAGGGACATNQILYNIARRGPEFDLLPWLAEHRMPAMAYSPVDHGRLPKHSPLDEIARQRGVSVMRVALAWVLAQPGVFAIPKASRLEHVRDNRAALDFVFSDDERAQLDAYFRPPRSKRALEML</sequence>